<dbReference type="PANTHER" id="PTHR12978:SF0">
    <property type="entry name" value="M7GPPPX DIPHOSPHATASE"/>
    <property type="match status" value="1"/>
</dbReference>
<evidence type="ECO:0000256" key="1">
    <source>
        <dbReference type="ARBA" id="ARBA00010208"/>
    </source>
</evidence>
<dbReference type="EMBL" id="KZ110600">
    <property type="protein sequence ID" value="OSX60643.1"/>
    <property type="molecule type" value="Genomic_DNA"/>
</dbReference>
<name>A0A1X6MWQ7_9APHY</name>
<proteinExistence type="inferred from homology"/>
<dbReference type="RefSeq" id="XP_024337437.1">
    <property type="nucleotide sequence ID" value="XM_024486224.1"/>
</dbReference>
<evidence type="ECO:0000256" key="2">
    <source>
        <dbReference type="PIRSR" id="PIRSR028973-1"/>
    </source>
</evidence>
<dbReference type="InterPro" id="IPR011145">
    <property type="entry name" value="Scavenger_mRNA_decap_enz_N"/>
</dbReference>
<dbReference type="SUPFAM" id="SSF54197">
    <property type="entry name" value="HIT-like"/>
    <property type="match status" value="1"/>
</dbReference>
<dbReference type="GO" id="GO:0016787">
    <property type="term" value="F:hydrolase activity"/>
    <property type="evidence" value="ECO:0007669"/>
    <property type="project" value="InterPro"/>
</dbReference>
<dbReference type="PANTHER" id="PTHR12978">
    <property type="entry name" value="HISTIDINE TRIAD HIT PROTEIN MEMBER"/>
    <property type="match status" value="1"/>
</dbReference>
<dbReference type="Gene3D" id="3.30.200.40">
    <property type="entry name" value="Scavenger mRNA decapping enzyme, N-terminal domain"/>
    <property type="match status" value="1"/>
</dbReference>
<dbReference type="PIRSF" id="PIRSF028973">
    <property type="entry name" value="Scavenger_mRNA_decap_enz"/>
    <property type="match status" value="1"/>
</dbReference>
<dbReference type="AlphaFoldDB" id="A0A1X6MWQ7"/>
<feature type="active site" description="Nucleophile" evidence="2">
    <location>
        <position position="250"/>
    </location>
</feature>
<protein>
    <recommendedName>
        <fullName evidence="5">Scavenger mRNA decapping enzyme</fullName>
    </recommendedName>
</protein>
<sequence length="318" mass="35560">MAPSFQLQHTEDLRLFHFDRVLSEDTAARTLVVLGSFPAGDDTDARLPAIVRVEKTALPAAAPAALVSGMVRDVQVIEHNDIYTWLLAWLQPSQERPDVKINIICPATDVHIRKYSAQKILMVHETPALYEAIVMPYIAAFPRSRTQWVTDIIEGRAEAAQVLHRDAHPDYGYVLLPDMKWDRTTLAALYLVAIAASPAVRSLRCLRKAHVGMLQSIRAEAVRAVRERWGLGAGALRMYVHYQPSYYQFHVHIVHAEYQGLLGMSVGQAHLLDDIISLLELGPDDGPSVFQRMTLTYGLGEQHGLFEPLRAAQSQVDL</sequence>
<evidence type="ECO:0000313" key="4">
    <source>
        <dbReference type="Proteomes" id="UP000194127"/>
    </source>
</evidence>
<dbReference type="Pfam" id="PF11969">
    <property type="entry name" value="DcpS_C"/>
    <property type="match status" value="1"/>
</dbReference>
<dbReference type="Pfam" id="PF05652">
    <property type="entry name" value="DcpS"/>
    <property type="match status" value="1"/>
</dbReference>
<evidence type="ECO:0008006" key="5">
    <source>
        <dbReference type="Google" id="ProtNLM"/>
    </source>
</evidence>
<keyword evidence="4" id="KW-1185">Reference proteome</keyword>
<dbReference type="OrthoDB" id="10264956at2759"/>
<dbReference type="Gene3D" id="3.30.428.10">
    <property type="entry name" value="HIT-like"/>
    <property type="match status" value="1"/>
</dbReference>
<dbReference type="GO" id="GO:0000932">
    <property type="term" value="C:P-body"/>
    <property type="evidence" value="ECO:0007669"/>
    <property type="project" value="TreeGrafter"/>
</dbReference>
<dbReference type="GO" id="GO:0005634">
    <property type="term" value="C:nucleus"/>
    <property type="evidence" value="ECO:0007669"/>
    <property type="project" value="TreeGrafter"/>
</dbReference>
<gene>
    <name evidence="3" type="ORF">POSPLADRAFT_1148784</name>
</gene>
<dbReference type="SUPFAM" id="SSF102860">
    <property type="entry name" value="mRNA decapping enzyme DcpS N-terminal domain"/>
    <property type="match status" value="1"/>
</dbReference>
<dbReference type="Proteomes" id="UP000194127">
    <property type="component" value="Unassembled WGS sequence"/>
</dbReference>
<dbReference type="GO" id="GO:0000340">
    <property type="term" value="F:RNA 7-methylguanosine cap binding"/>
    <property type="evidence" value="ECO:0007669"/>
    <property type="project" value="TreeGrafter"/>
</dbReference>
<dbReference type="STRING" id="670580.A0A1X6MWQ7"/>
<organism evidence="3 4">
    <name type="scientific">Postia placenta MAD-698-R-SB12</name>
    <dbReference type="NCBI Taxonomy" id="670580"/>
    <lineage>
        <taxon>Eukaryota</taxon>
        <taxon>Fungi</taxon>
        <taxon>Dikarya</taxon>
        <taxon>Basidiomycota</taxon>
        <taxon>Agaricomycotina</taxon>
        <taxon>Agaricomycetes</taxon>
        <taxon>Polyporales</taxon>
        <taxon>Adustoporiaceae</taxon>
        <taxon>Rhodonia</taxon>
    </lineage>
</organism>
<reference evidence="3 4" key="1">
    <citation type="submission" date="2017-04" db="EMBL/GenBank/DDBJ databases">
        <title>Genome Sequence of the Model Brown-Rot Fungus Postia placenta SB12.</title>
        <authorList>
            <consortium name="DOE Joint Genome Institute"/>
            <person name="Gaskell J."/>
            <person name="Kersten P."/>
            <person name="Larrondo L.F."/>
            <person name="Canessa P."/>
            <person name="Martinez D."/>
            <person name="Hibbett D."/>
            <person name="Schmoll M."/>
            <person name="Kubicek C.P."/>
            <person name="Martinez A.T."/>
            <person name="Yadav J."/>
            <person name="Master E."/>
            <person name="Magnuson J.K."/>
            <person name="James T."/>
            <person name="Yaver D."/>
            <person name="Berka R."/>
            <person name="Labutti K."/>
            <person name="Lipzen A."/>
            <person name="Aerts A."/>
            <person name="Barry K."/>
            <person name="Henrissat B."/>
            <person name="Blanchette R."/>
            <person name="Grigoriev I."/>
            <person name="Cullen D."/>
        </authorList>
    </citation>
    <scope>NUCLEOTIDE SEQUENCE [LARGE SCALE GENOMIC DNA]</scope>
    <source>
        <strain evidence="3 4">MAD-698-R-SB12</strain>
    </source>
</reference>
<dbReference type="GO" id="GO:0000290">
    <property type="term" value="P:deadenylation-dependent decapping of nuclear-transcribed mRNA"/>
    <property type="evidence" value="ECO:0007669"/>
    <property type="project" value="InterPro"/>
</dbReference>
<dbReference type="InterPro" id="IPR008594">
    <property type="entry name" value="DcpS/DCS2"/>
</dbReference>
<dbReference type="InterPro" id="IPR036265">
    <property type="entry name" value="HIT-like_sf"/>
</dbReference>
<dbReference type="GeneID" id="36331173"/>
<accession>A0A1X6MWQ7</accession>
<comment type="similarity">
    <text evidence="1">Belongs to the HIT family.</text>
</comment>
<evidence type="ECO:0000313" key="3">
    <source>
        <dbReference type="EMBL" id="OSX60643.1"/>
    </source>
</evidence>